<evidence type="ECO:0000313" key="1">
    <source>
        <dbReference type="EMBL" id="KAL2286058.1"/>
    </source>
</evidence>
<reference evidence="1 2" key="1">
    <citation type="submission" date="2024-03" db="EMBL/GenBank/DDBJ databases">
        <title>A high-quality draft genome sequence of Diaporthe vaccinii, a causative agent of upright dieback and viscid rot disease in cranberry plants.</title>
        <authorList>
            <person name="Sarrasin M."/>
            <person name="Lang B.F."/>
            <person name="Burger G."/>
        </authorList>
    </citation>
    <scope>NUCLEOTIDE SEQUENCE [LARGE SCALE GENOMIC DNA]</scope>
    <source>
        <strain evidence="1 2">IS7</strain>
    </source>
</reference>
<gene>
    <name evidence="1" type="ORF">FJTKL_07295</name>
</gene>
<dbReference type="EMBL" id="JBAWTH010000026">
    <property type="protein sequence ID" value="KAL2286058.1"/>
    <property type="molecule type" value="Genomic_DNA"/>
</dbReference>
<keyword evidence="2" id="KW-1185">Reference proteome</keyword>
<evidence type="ECO:0000313" key="2">
    <source>
        <dbReference type="Proteomes" id="UP001600888"/>
    </source>
</evidence>
<organism evidence="1 2">
    <name type="scientific">Diaporthe vaccinii</name>
    <dbReference type="NCBI Taxonomy" id="105482"/>
    <lineage>
        <taxon>Eukaryota</taxon>
        <taxon>Fungi</taxon>
        <taxon>Dikarya</taxon>
        <taxon>Ascomycota</taxon>
        <taxon>Pezizomycotina</taxon>
        <taxon>Sordariomycetes</taxon>
        <taxon>Sordariomycetidae</taxon>
        <taxon>Diaporthales</taxon>
        <taxon>Diaporthaceae</taxon>
        <taxon>Diaporthe</taxon>
        <taxon>Diaporthe eres species complex</taxon>
    </lineage>
</organism>
<comment type="caution">
    <text evidence="1">The sequence shown here is derived from an EMBL/GenBank/DDBJ whole genome shotgun (WGS) entry which is preliminary data.</text>
</comment>
<sequence length="447" mass="48544">MRKRKGAGKVIYINYDPNSALDFDYYTIIESNSPDCGIGAEPQCTRRDTEHRFSTKAASQAVTLGRESKSIYTVRRRISAVACNPRISLSCPRHVRLYLGGHHLPLKTGFLFSANAFRASSLSSVLTTLSYIAFSISSCGLCTACNAALVATGPPSLISVASLTASLSTSRLADERIWSAVALSPFFSFSMSSSLSGTTSTSRSAMPRKSLARPIPISEGRRCVPPAPGMMPSLVSGSPITALEDRTRKCVDRASSSPPPRARELIAEMVGMGRAEMLVNVERRRARKAAVLEDWEFQSANSSYTRAHGRWSSPSLVRLRPDWDPDGKPRGNTYSSGVKPLLSLRSAPAQKELSTALARIRALVGPLSSWPAAPPNLLFQLFAASSSPVDASYCEWTSSISPRRDARRALDMAFRADGRFSSRTRMWPVLGAGRLVTRIRGASFAVE</sequence>
<accession>A0ABR4EUD4</accession>
<protein>
    <submittedName>
        <fullName evidence="1">Uncharacterized protein</fullName>
    </submittedName>
</protein>
<name>A0ABR4EUD4_9PEZI</name>
<proteinExistence type="predicted"/>
<dbReference type="Proteomes" id="UP001600888">
    <property type="component" value="Unassembled WGS sequence"/>
</dbReference>